<dbReference type="Pfam" id="PF09402">
    <property type="entry name" value="MSC"/>
    <property type="match status" value="1"/>
</dbReference>
<evidence type="ECO:0000256" key="3">
    <source>
        <dbReference type="ARBA" id="ARBA00022692"/>
    </source>
</evidence>
<dbReference type="Proteomes" id="UP001566132">
    <property type="component" value="Unassembled WGS sequence"/>
</dbReference>
<dbReference type="Gene3D" id="1.10.720.40">
    <property type="match status" value="1"/>
</dbReference>
<dbReference type="InterPro" id="IPR012677">
    <property type="entry name" value="Nucleotide-bd_a/b_plait_sf"/>
</dbReference>
<keyword evidence="3 8" id="KW-0812">Transmembrane</keyword>
<protein>
    <recommendedName>
        <fullName evidence="9">LEM domain-containing protein</fullName>
    </recommendedName>
</protein>
<organism evidence="10 11">
    <name type="scientific">Hypothenemus hampei</name>
    <name type="common">Coffee berry borer</name>
    <dbReference type="NCBI Taxonomy" id="57062"/>
    <lineage>
        <taxon>Eukaryota</taxon>
        <taxon>Metazoa</taxon>
        <taxon>Ecdysozoa</taxon>
        <taxon>Arthropoda</taxon>
        <taxon>Hexapoda</taxon>
        <taxon>Insecta</taxon>
        <taxon>Pterygota</taxon>
        <taxon>Neoptera</taxon>
        <taxon>Endopterygota</taxon>
        <taxon>Coleoptera</taxon>
        <taxon>Polyphaga</taxon>
        <taxon>Cucujiformia</taxon>
        <taxon>Curculionidae</taxon>
        <taxon>Scolytinae</taxon>
        <taxon>Hypothenemus</taxon>
    </lineage>
</organism>
<dbReference type="EMBL" id="JBDJPC010000005">
    <property type="protein sequence ID" value="KAL1502130.1"/>
    <property type="molecule type" value="Genomic_DNA"/>
</dbReference>
<comment type="caution">
    <text evidence="10">The sequence shown here is derived from an EMBL/GenBank/DDBJ whole genome shotgun (WGS) entry which is preliminary data.</text>
</comment>
<dbReference type="InterPro" id="IPR041885">
    <property type="entry name" value="MAN1_winged_helix_dom"/>
</dbReference>
<feature type="compositionally biased region" description="Basic and acidic residues" evidence="7">
    <location>
        <begin position="150"/>
        <end position="163"/>
    </location>
</feature>
<keyword evidence="11" id="KW-1185">Reference proteome</keyword>
<proteinExistence type="predicted"/>
<dbReference type="PANTHER" id="PTHR13428:SF12">
    <property type="entry name" value="INNER NUCLEAR MEMBRANE PROTEIN MAN1"/>
    <property type="match status" value="1"/>
</dbReference>
<feature type="transmembrane region" description="Helical" evidence="8">
    <location>
        <begin position="505"/>
        <end position="528"/>
    </location>
</feature>
<keyword evidence="6" id="KW-0539">Nucleus</keyword>
<gene>
    <name evidence="10" type="ORF">ABEB36_007322</name>
</gene>
<feature type="region of interest" description="Disordered" evidence="7">
    <location>
        <begin position="49"/>
        <end position="81"/>
    </location>
</feature>
<evidence type="ECO:0000256" key="2">
    <source>
        <dbReference type="ARBA" id="ARBA00022553"/>
    </source>
</evidence>
<dbReference type="AlphaFoldDB" id="A0ABD1EU36"/>
<evidence type="ECO:0000256" key="5">
    <source>
        <dbReference type="ARBA" id="ARBA00023136"/>
    </source>
</evidence>
<evidence type="ECO:0000256" key="1">
    <source>
        <dbReference type="ARBA" id="ARBA00004473"/>
    </source>
</evidence>
<sequence>MIDVEKLSDAELRTKLLEFGFPVMPITGTTRKVMVKKLKLLLENKNKVGSSDTRRSLGKYSSEEESDNETKSRRMRRITLAAPVASTSVKINQKIVEPEPVSSPKGKQTSASKTKIIRGVQDDFDTGSESESELVGSSEKLNSNVRRSPSKYDESLEDRDFKRRSPLKTSLSSSYSRYSPTKNDDSSFLNSRNVSFATSSPARHTNYGGTESAGSGLLSTSLASEYANDRLNQMRSRLSLGNPSTPLVSPEVKLTERDTPFLSNFTRRLSALSASKKNVDFENKNDLVKEHDANGSTLYGRSYLSNFRATRGREPTYEYKSLQNEGGAKGSFVSYGVLALAAAFFIVLAVVYLGMVSDTSVVTSGYLSPICDDSLNIAGINCVNKEHIQNAINLLESIHPELKKRAVAHRCFDLSIKPQMTETEIVAFCQTNYGIKDAEMIRKDLHNLEVMTFVNPEWGLHVAQMEKNDGAVTEANILTSMEGMVPNKITSLVLLNPELPYKCVFFAYLANAIYSLTLIGVIFAALFVSRLGLKYYARYQQKQKHELNTLIEKIIEVLQNAASDQDNTYVVINHVRDAILSVKERKEKRRLWERAVDYIKEHESRVRTEVQTVHGESYDVWRWIGSGNLSLCGNSPRKSVWQGQAFDTDPGAANSVAFSPTPCLKIRGMFEEGAGKPVAMTVREAVLSKIGHQCRILHCQAEVSSGVVYLKCASEEDAAIAFKNLHGWWYSGQLVTVKYLRLERYQQRYPDAASGPPYLRSG</sequence>
<evidence type="ECO:0000313" key="10">
    <source>
        <dbReference type="EMBL" id="KAL1502130.1"/>
    </source>
</evidence>
<dbReference type="SMART" id="SM00540">
    <property type="entry name" value="LEM"/>
    <property type="match status" value="1"/>
</dbReference>
<feature type="compositionally biased region" description="Acidic residues" evidence="7">
    <location>
        <begin position="122"/>
        <end position="132"/>
    </location>
</feature>
<reference evidence="10 11" key="1">
    <citation type="submission" date="2024-05" db="EMBL/GenBank/DDBJ databases">
        <title>Genetic variation in Jamaican populations of the coffee berry borer (Hypothenemus hampei).</title>
        <authorList>
            <person name="Errbii M."/>
            <person name="Myrie A."/>
        </authorList>
    </citation>
    <scope>NUCLEOTIDE SEQUENCE [LARGE SCALE GENOMIC DNA]</scope>
    <source>
        <strain evidence="10">JA-Hopewell-2020-01-JO</strain>
        <tissue evidence="10">Whole body</tissue>
    </source>
</reference>
<dbReference type="InterPro" id="IPR018996">
    <property type="entry name" value="Man1/Src1-like_C"/>
</dbReference>
<dbReference type="Pfam" id="PF03020">
    <property type="entry name" value="LEM"/>
    <property type="match status" value="1"/>
</dbReference>
<dbReference type="InterPro" id="IPR003887">
    <property type="entry name" value="LEM_dom"/>
</dbReference>
<evidence type="ECO:0000259" key="9">
    <source>
        <dbReference type="PROSITE" id="PS50954"/>
    </source>
</evidence>
<feature type="transmembrane region" description="Helical" evidence="8">
    <location>
        <begin position="332"/>
        <end position="355"/>
    </location>
</feature>
<dbReference type="CDD" id="cd12934">
    <property type="entry name" value="LEM"/>
    <property type="match status" value="1"/>
</dbReference>
<dbReference type="Gene3D" id="1.10.10.1180">
    <property type="entry name" value="MAN1, winged-helix domain"/>
    <property type="match status" value="1"/>
</dbReference>
<accession>A0ABD1EU36</accession>
<evidence type="ECO:0000256" key="7">
    <source>
        <dbReference type="SAM" id="MobiDB-lite"/>
    </source>
</evidence>
<feature type="compositionally biased region" description="Low complexity" evidence="7">
    <location>
        <begin position="167"/>
        <end position="181"/>
    </location>
</feature>
<feature type="region of interest" description="Disordered" evidence="7">
    <location>
        <begin position="95"/>
        <end position="190"/>
    </location>
</feature>
<dbReference type="InterPro" id="IPR052277">
    <property type="entry name" value="INM_ESCRT-Associated"/>
</dbReference>
<keyword evidence="4 8" id="KW-1133">Transmembrane helix</keyword>
<dbReference type="InterPro" id="IPR011015">
    <property type="entry name" value="LEM/LEM-like_dom_sf"/>
</dbReference>
<dbReference type="SUPFAM" id="SSF63451">
    <property type="entry name" value="LEM domain"/>
    <property type="match status" value="1"/>
</dbReference>
<evidence type="ECO:0000256" key="8">
    <source>
        <dbReference type="SAM" id="Phobius"/>
    </source>
</evidence>
<dbReference type="PROSITE" id="PS50954">
    <property type="entry name" value="LEM"/>
    <property type="match status" value="1"/>
</dbReference>
<keyword evidence="2" id="KW-0597">Phosphoprotein</keyword>
<dbReference type="InterPro" id="IPR035979">
    <property type="entry name" value="RBD_domain_sf"/>
</dbReference>
<dbReference type="FunFam" id="1.10.720.40:FF:000001">
    <property type="entry name" value="LEM domain containing 2, isoform CRA_a"/>
    <property type="match status" value="1"/>
</dbReference>
<name>A0ABD1EU36_HYPHA</name>
<dbReference type="SUPFAM" id="SSF54928">
    <property type="entry name" value="RNA-binding domain, RBD"/>
    <property type="match status" value="1"/>
</dbReference>
<dbReference type="Gene3D" id="3.30.70.330">
    <property type="match status" value="1"/>
</dbReference>
<dbReference type="GO" id="GO:0005637">
    <property type="term" value="C:nuclear inner membrane"/>
    <property type="evidence" value="ECO:0007669"/>
    <property type="project" value="UniProtKB-SubCell"/>
</dbReference>
<evidence type="ECO:0000256" key="4">
    <source>
        <dbReference type="ARBA" id="ARBA00022989"/>
    </source>
</evidence>
<dbReference type="PANTHER" id="PTHR13428">
    <property type="entry name" value="INNER NUCLEAR MEMBRANE PROTEIN MAN1 LEM DOMAIN CONTAINING PROTEIN"/>
    <property type="match status" value="1"/>
</dbReference>
<comment type="subcellular location">
    <subcellularLocation>
        <location evidence="1">Nucleus inner membrane</location>
        <topology evidence="1">Multi-pass membrane protein</topology>
    </subcellularLocation>
</comment>
<evidence type="ECO:0000313" key="11">
    <source>
        <dbReference type="Proteomes" id="UP001566132"/>
    </source>
</evidence>
<evidence type="ECO:0000256" key="6">
    <source>
        <dbReference type="ARBA" id="ARBA00023242"/>
    </source>
</evidence>
<feature type="domain" description="LEM" evidence="9">
    <location>
        <begin position="1"/>
        <end position="45"/>
    </location>
</feature>
<keyword evidence="5 8" id="KW-0472">Membrane</keyword>